<accession>A0AAN8WF11</accession>
<dbReference type="GO" id="GO:0003755">
    <property type="term" value="F:peptidyl-prolyl cis-trans isomerase activity"/>
    <property type="evidence" value="ECO:0007669"/>
    <property type="project" value="UniProtKB-EC"/>
</dbReference>
<reference evidence="2 3" key="1">
    <citation type="submission" date="2023-11" db="EMBL/GenBank/DDBJ databases">
        <title>Halocaridina rubra genome assembly.</title>
        <authorList>
            <person name="Smith C."/>
        </authorList>
    </citation>
    <scope>NUCLEOTIDE SEQUENCE [LARGE SCALE GENOMIC DNA]</scope>
    <source>
        <strain evidence="2">EP-1</strain>
        <tissue evidence="2">Whole</tissue>
    </source>
</reference>
<sequence length="112" mass="12983">MLAIKTRDALNPYCATLVFEVELISIGDAPPVVNVFKQIDSDKDEHLSKEEVRNGHNNNDDDYNEDYIDDDYYGDEDDNDLLLKRQSLKAYSVVTIYPNTSRVKKIERTSWH</sequence>
<evidence type="ECO:0000313" key="3">
    <source>
        <dbReference type="Proteomes" id="UP001381693"/>
    </source>
</evidence>
<dbReference type="EMBL" id="JAXCGZ010021668">
    <property type="protein sequence ID" value="KAK7045920.1"/>
    <property type="molecule type" value="Genomic_DNA"/>
</dbReference>
<proteinExistence type="predicted"/>
<keyword evidence="3" id="KW-1185">Reference proteome</keyword>
<feature type="non-terminal residue" evidence="2">
    <location>
        <position position="112"/>
    </location>
</feature>
<dbReference type="InterPro" id="IPR011992">
    <property type="entry name" value="EF-hand-dom_pair"/>
</dbReference>
<dbReference type="EC" id="5.2.1.8" evidence="2"/>
<feature type="region of interest" description="Disordered" evidence="1">
    <location>
        <begin position="44"/>
        <end position="66"/>
    </location>
</feature>
<feature type="compositionally biased region" description="Basic and acidic residues" evidence="1">
    <location>
        <begin position="44"/>
        <end position="54"/>
    </location>
</feature>
<dbReference type="Proteomes" id="UP001381693">
    <property type="component" value="Unassembled WGS sequence"/>
</dbReference>
<name>A0AAN8WF11_HALRR</name>
<organism evidence="2 3">
    <name type="scientific">Halocaridina rubra</name>
    <name type="common">Hawaiian red shrimp</name>
    <dbReference type="NCBI Taxonomy" id="373956"/>
    <lineage>
        <taxon>Eukaryota</taxon>
        <taxon>Metazoa</taxon>
        <taxon>Ecdysozoa</taxon>
        <taxon>Arthropoda</taxon>
        <taxon>Crustacea</taxon>
        <taxon>Multicrustacea</taxon>
        <taxon>Malacostraca</taxon>
        <taxon>Eumalacostraca</taxon>
        <taxon>Eucarida</taxon>
        <taxon>Decapoda</taxon>
        <taxon>Pleocyemata</taxon>
        <taxon>Caridea</taxon>
        <taxon>Atyoidea</taxon>
        <taxon>Atyidae</taxon>
        <taxon>Halocaridina</taxon>
    </lineage>
</organism>
<gene>
    <name evidence="2" type="primary">FKBP14_2</name>
    <name evidence="2" type="ORF">SK128_003013</name>
</gene>
<comment type="caution">
    <text evidence="2">The sequence shown here is derived from an EMBL/GenBank/DDBJ whole genome shotgun (WGS) entry which is preliminary data.</text>
</comment>
<dbReference type="AlphaFoldDB" id="A0AAN8WF11"/>
<protein>
    <submittedName>
        <fullName evidence="2">Peptidyl-prolyl cis-trans isomerase fkbp14</fullName>
        <ecNumber evidence="2">5.2.1.8</ecNumber>
    </submittedName>
</protein>
<evidence type="ECO:0000256" key="1">
    <source>
        <dbReference type="SAM" id="MobiDB-lite"/>
    </source>
</evidence>
<keyword evidence="2" id="KW-0413">Isomerase</keyword>
<evidence type="ECO:0000313" key="2">
    <source>
        <dbReference type="EMBL" id="KAK7045920.1"/>
    </source>
</evidence>
<dbReference type="SUPFAM" id="SSF47473">
    <property type="entry name" value="EF-hand"/>
    <property type="match status" value="1"/>
</dbReference>